<proteinExistence type="predicted"/>
<comment type="caution">
    <text evidence="1">The sequence shown here is derived from an EMBL/GenBank/DDBJ whole genome shotgun (WGS) entry which is preliminary data.</text>
</comment>
<organism evidence="1 2">
    <name type="scientific">Portunus trituberculatus</name>
    <name type="common">Swimming crab</name>
    <name type="synonym">Neptunus trituberculatus</name>
    <dbReference type="NCBI Taxonomy" id="210409"/>
    <lineage>
        <taxon>Eukaryota</taxon>
        <taxon>Metazoa</taxon>
        <taxon>Ecdysozoa</taxon>
        <taxon>Arthropoda</taxon>
        <taxon>Crustacea</taxon>
        <taxon>Multicrustacea</taxon>
        <taxon>Malacostraca</taxon>
        <taxon>Eumalacostraca</taxon>
        <taxon>Eucarida</taxon>
        <taxon>Decapoda</taxon>
        <taxon>Pleocyemata</taxon>
        <taxon>Brachyura</taxon>
        <taxon>Eubrachyura</taxon>
        <taxon>Portunoidea</taxon>
        <taxon>Portunidae</taxon>
        <taxon>Portuninae</taxon>
        <taxon>Portunus</taxon>
    </lineage>
</organism>
<gene>
    <name evidence="1" type="ORF">E2C01_024241</name>
</gene>
<evidence type="ECO:0000313" key="2">
    <source>
        <dbReference type="Proteomes" id="UP000324222"/>
    </source>
</evidence>
<dbReference type="Proteomes" id="UP000324222">
    <property type="component" value="Unassembled WGS sequence"/>
</dbReference>
<sequence length="158" mass="16919">MSIDYCSSRESGVKSCLSRRRWAGPRGGREIGWGRNTLPEYGFGWRGGVAVVTEAVSDVVTAGLMGALVLMAWWRRGGGEAPVPCLPLPRHRERVGAALHLSPTTVEIQHILTSSTAGVAALTVAGKMIGHCGELGPQCLTLRSEIRASARTFPPIRE</sequence>
<dbReference type="EMBL" id="VSRR010002345">
    <property type="protein sequence ID" value="MPC30969.1"/>
    <property type="molecule type" value="Genomic_DNA"/>
</dbReference>
<dbReference type="AlphaFoldDB" id="A0A5B7ECC2"/>
<evidence type="ECO:0000313" key="1">
    <source>
        <dbReference type="EMBL" id="MPC30969.1"/>
    </source>
</evidence>
<name>A0A5B7ECC2_PORTR</name>
<protein>
    <submittedName>
        <fullName evidence="1">Uncharacterized protein</fullName>
    </submittedName>
</protein>
<accession>A0A5B7ECC2</accession>
<keyword evidence="2" id="KW-1185">Reference proteome</keyword>
<reference evidence="1 2" key="1">
    <citation type="submission" date="2019-05" db="EMBL/GenBank/DDBJ databases">
        <title>Another draft genome of Portunus trituberculatus and its Hox gene families provides insights of decapod evolution.</title>
        <authorList>
            <person name="Jeong J.-H."/>
            <person name="Song I."/>
            <person name="Kim S."/>
            <person name="Choi T."/>
            <person name="Kim D."/>
            <person name="Ryu S."/>
            <person name="Kim W."/>
        </authorList>
    </citation>
    <scope>NUCLEOTIDE SEQUENCE [LARGE SCALE GENOMIC DNA]</scope>
    <source>
        <tissue evidence="1">Muscle</tissue>
    </source>
</reference>